<dbReference type="PANTHER" id="PTHR43273">
    <property type="entry name" value="ANAEROBIC SULFATASE-MATURATING ENZYME HOMOLOG ASLB-RELATED"/>
    <property type="match status" value="1"/>
</dbReference>
<dbReference type="InterPro" id="IPR023885">
    <property type="entry name" value="4Fe4S-binding_SPASM_dom"/>
</dbReference>
<keyword evidence="2" id="KW-0004">4Fe-4S</keyword>
<keyword evidence="2" id="KW-0479">Metal-binding</keyword>
<dbReference type="Proteomes" id="UP000189545">
    <property type="component" value="Chromosome"/>
</dbReference>
<keyword evidence="4" id="KW-1185">Reference proteome</keyword>
<dbReference type="KEGG" id="spsw:Sps_04021"/>
<evidence type="ECO:0000256" key="2">
    <source>
        <dbReference type="ARBA" id="ARBA00022485"/>
    </source>
</evidence>
<dbReference type="Gene3D" id="3.20.20.70">
    <property type="entry name" value="Aldolase class I"/>
    <property type="match status" value="1"/>
</dbReference>
<dbReference type="STRING" id="225848.Sps_04021"/>
<dbReference type="CDD" id="cd21120">
    <property type="entry name" value="SPASM_anSME"/>
    <property type="match status" value="1"/>
</dbReference>
<dbReference type="GO" id="GO:0016491">
    <property type="term" value="F:oxidoreductase activity"/>
    <property type="evidence" value="ECO:0007669"/>
    <property type="project" value="InterPro"/>
</dbReference>
<evidence type="ECO:0000256" key="1">
    <source>
        <dbReference type="ARBA" id="ARBA00001966"/>
    </source>
</evidence>
<evidence type="ECO:0000313" key="4">
    <source>
        <dbReference type="Proteomes" id="UP000189545"/>
    </source>
</evidence>
<comment type="cofactor">
    <cofactor evidence="1">
        <name>[4Fe-4S] cluster</name>
        <dbReference type="ChEBI" id="CHEBI:49883"/>
    </cofactor>
</comment>
<dbReference type="RefSeq" id="WP_218919668.1">
    <property type="nucleotide sequence ID" value="NZ_CP014782.1"/>
</dbReference>
<reference evidence="3 4" key="1">
    <citation type="submission" date="2016-03" db="EMBL/GenBank/DDBJ databases">
        <title>Complete genome sequence of Shewanella psychrophila WP2, a deep sea bacterium isolated from west Pacific sediment.</title>
        <authorList>
            <person name="Xu G."/>
            <person name="Jian H."/>
        </authorList>
    </citation>
    <scope>NUCLEOTIDE SEQUENCE [LARGE SCALE GENOMIC DNA]</scope>
    <source>
        <strain evidence="3 4">WP2</strain>
    </source>
</reference>
<dbReference type="InterPro" id="IPR058240">
    <property type="entry name" value="rSAM_sf"/>
</dbReference>
<organism evidence="3 4">
    <name type="scientific">Shewanella psychrophila</name>
    <dbReference type="NCBI Taxonomy" id="225848"/>
    <lineage>
        <taxon>Bacteria</taxon>
        <taxon>Pseudomonadati</taxon>
        <taxon>Pseudomonadota</taxon>
        <taxon>Gammaproteobacteria</taxon>
        <taxon>Alteromonadales</taxon>
        <taxon>Shewanellaceae</taxon>
        <taxon>Shewanella</taxon>
    </lineage>
</organism>
<dbReference type="AlphaFoldDB" id="A0A1S6HU99"/>
<name>A0A1S6HU99_9GAMM</name>
<dbReference type="SUPFAM" id="SSF102114">
    <property type="entry name" value="Radical SAM enzymes"/>
    <property type="match status" value="1"/>
</dbReference>
<dbReference type="InterPro" id="IPR013785">
    <property type="entry name" value="Aldolase_TIM"/>
</dbReference>
<proteinExistence type="predicted"/>
<gene>
    <name evidence="3" type="ORF">Sps_04021</name>
</gene>
<dbReference type="EMBL" id="CP014782">
    <property type="protein sequence ID" value="AQS39136.1"/>
    <property type="molecule type" value="Genomic_DNA"/>
</dbReference>
<keyword evidence="2" id="KW-0411">Iron-sulfur</keyword>
<keyword evidence="2" id="KW-0408">Iron</keyword>
<evidence type="ECO:0000313" key="3">
    <source>
        <dbReference type="EMBL" id="AQS39136.1"/>
    </source>
</evidence>
<dbReference type="InterPro" id="IPR047207">
    <property type="entry name" value="SPASM_anSME"/>
</dbReference>
<accession>A0A1S6HU99</accession>
<dbReference type="NCBIfam" id="TIGR04085">
    <property type="entry name" value="rSAM_more_4Fe4S"/>
    <property type="match status" value="1"/>
</dbReference>
<protein>
    <submittedName>
        <fullName evidence="3">Radical SAM additional 4Fe4S-binding SPASM domain</fullName>
    </submittedName>
</protein>
<dbReference type="InterPro" id="IPR023867">
    <property type="entry name" value="Sulphatase_maturase_rSAM"/>
</dbReference>
<sequence>MQTNGILLDNAWCLFFKKHDFLIGISIDGTAEMHDKYRLTRSGKPTHARVLRAILLLQEHQVEFNTLAVVSDYNVKSPLKLYNYLKSIGSNNIQFIPLVERLSNQEDENGLYLVSPMSNLESTVSSWSVKSIEFGKFLAEIFTEWVKHDIGTVYIQTFEQAFAAWAKMPAIICVFAQRCGSNFALEANGDHYVYPEYKLGNIHETSIKAMNESSLNHLFGSDKCSSLTKKCQQCEFKFACHGGCPKHRFSVNENGEPGHNYLCSAYEIFFRSSNKNLKLMSNLWEKGHSPMLIKEILK</sequence>
<dbReference type="GO" id="GO:0051539">
    <property type="term" value="F:4 iron, 4 sulfur cluster binding"/>
    <property type="evidence" value="ECO:0007669"/>
    <property type="project" value="UniProtKB-KW"/>
</dbReference>
<dbReference type="PANTHER" id="PTHR43273:SF3">
    <property type="entry name" value="ANAEROBIC SULFATASE-MATURATING ENZYME HOMOLOG ASLB-RELATED"/>
    <property type="match status" value="1"/>
</dbReference>